<sequence>MTKSTASLEHFDFLELLYLLSGQGRSGALWVYRPDGRFQAWLEAGDVVHLQFGEDGGAAALTRLLLDPCGRFHFDEGLTHPTPGPRRNIDELALEALDAMPVQILPFNGPARITSPERVAAMRWSLKEQDILRQIEAHRPVEELAQDPDASRLLLKLHRINLIAPRRSRVARLTVTVTREVRGVVVVDEVIFRRWQEDLARQPQHVAVKAATEQVYTLPVKPASSVVHALLVPTEVMMRTGLRAGDSVLVRPA</sequence>
<dbReference type="Pfam" id="PF14332">
    <property type="entry name" value="DUF4388"/>
    <property type="match status" value="1"/>
</dbReference>
<reference evidence="3" key="1">
    <citation type="journal article" date="2019" name="Int. J. Syst. Evol. Microbiol.">
        <title>The Global Catalogue of Microorganisms (GCM) 10K type strain sequencing project: providing services to taxonomists for standard genome sequencing and annotation.</title>
        <authorList>
            <consortium name="The Broad Institute Genomics Platform"/>
            <consortium name="The Broad Institute Genome Sequencing Center for Infectious Disease"/>
            <person name="Wu L."/>
            <person name="Ma J."/>
        </authorList>
    </citation>
    <scope>NUCLEOTIDE SEQUENCE [LARGE SCALE GENOMIC DNA]</scope>
    <source>
        <strain evidence="3">JCM 15443</strain>
    </source>
</reference>
<gene>
    <name evidence="2" type="ORF">GCM10010841_17120</name>
</gene>
<accession>A0ABQ2GS95</accession>
<name>A0ABQ2GS95_9DEIO</name>
<dbReference type="InterPro" id="IPR025497">
    <property type="entry name" value="PatA-like_N"/>
</dbReference>
<feature type="domain" description="PatA-like N-terminal" evidence="1">
    <location>
        <begin position="6"/>
        <end position="98"/>
    </location>
</feature>
<organism evidence="2 3">
    <name type="scientific">Deinococcus aerophilus</name>
    <dbReference type="NCBI Taxonomy" id="522488"/>
    <lineage>
        <taxon>Bacteria</taxon>
        <taxon>Thermotogati</taxon>
        <taxon>Deinococcota</taxon>
        <taxon>Deinococci</taxon>
        <taxon>Deinococcales</taxon>
        <taxon>Deinococcaceae</taxon>
        <taxon>Deinococcus</taxon>
    </lineage>
</organism>
<proteinExistence type="predicted"/>
<evidence type="ECO:0000313" key="2">
    <source>
        <dbReference type="EMBL" id="GGM09310.1"/>
    </source>
</evidence>
<dbReference type="RefSeq" id="WP_188903403.1">
    <property type="nucleotide sequence ID" value="NZ_BMOM01000011.1"/>
</dbReference>
<comment type="caution">
    <text evidence="2">The sequence shown here is derived from an EMBL/GenBank/DDBJ whole genome shotgun (WGS) entry which is preliminary data.</text>
</comment>
<evidence type="ECO:0000313" key="3">
    <source>
        <dbReference type="Proteomes" id="UP000661918"/>
    </source>
</evidence>
<dbReference type="EMBL" id="BMOM01000011">
    <property type="protein sequence ID" value="GGM09310.1"/>
    <property type="molecule type" value="Genomic_DNA"/>
</dbReference>
<evidence type="ECO:0000259" key="1">
    <source>
        <dbReference type="Pfam" id="PF14332"/>
    </source>
</evidence>
<dbReference type="Proteomes" id="UP000661918">
    <property type="component" value="Unassembled WGS sequence"/>
</dbReference>
<keyword evidence="3" id="KW-1185">Reference proteome</keyword>
<protein>
    <recommendedName>
        <fullName evidence="1">PatA-like N-terminal domain-containing protein</fullName>
    </recommendedName>
</protein>